<dbReference type="SMART" id="SM00822">
    <property type="entry name" value="PKS_KR"/>
    <property type="match status" value="1"/>
</dbReference>
<dbReference type="SUPFAM" id="SSF51735">
    <property type="entry name" value="NAD(P)-binding Rossmann-fold domains"/>
    <property type="match status" value="1"/>
</dbReference>
<dbReference type="PRINTS" id="PR00081">
    <property type="entry name" value="GDHRDH"/>
</dbReference>
<dbReference type="PANTHER" id="PTHR42760:SF133">
    <property type="entry name" value="3-OXOACYL-[ACYL-CARRIER-PROTEIN] REDUCTASE"/>
    <property type="match status" value="1"/>
</dbReference>
<accession>A0AA42CE49</accession>
<dbReference type="InterPro" id="IPR057326">
    <property type="entry name" value="KR_dom"/>
</dbReference>
<name>A0AA42CE49_9PROT</name>
<dbReference type="InterPro" id="IPR036291">
    <property type="entry name" value="NAD(P)-bd_dom_sf"/>
</dbReference>
<protein>
    <submittedName>
        <fullName evidence="4">SDR family oxidoreductase</fullName>
    </submittedName>
</protein>
<dbReference type="AlphaFoldDB" id="A0AA42CE49"/>
<dbReference type="RefSeq" id="WP_264714360.1">
    <property type="nucleotide sequence ID" value="NZ_JAPDNT010000010.1"/>
</dbReference>
<dbReference type="InterPro" id="IPR020904">
    <property type="entry name" value="Sc_DH/Rdtase_CS"/>
</dbReference>
<reference evidence="4" key="2">
    <citation type="submission" date="2022-10" db="EMBL/GenBank/DDBJ databases">
        <authorList>
            <person name="Trinh H.N."/>
        </authorList>
    </citation>
    <scope>NUCLEOTIDE SEQUENCE</scope>
    <source>
        <strain evidence="4">RN2-1</strain>
    </source>
</reference>
<proteinExistence type="inferred from homology"/>
<sequence>MASPGPMGLSRLSGQPAVVTGAAGGIGRAIALRLAREGAPVLAVDVKAEDLAATAALAQAQGTPVETMVADVASADSPAAILDHAIARHGSVRVLVNNAGIGGSHRAGDTDDAELDRFLDMNLRSVFRMSRAAVLRMPAGGAIVNIASIFGMTGFPGSAAYAAAKAGVIGITRQMAADYGPAGIRVNAISPGLIETGMTRRRIESSAWFRSQMTDMTPLGRNGQPEDIAAAAAFLCSDDAGFITGQVLVVDGGWLATRYRDGMDAPPVLR</sequence>
<keyword evidence="5" id="KW-1185">Reference proteome</keyword>
<dbReference type="CDD" id="cd05233">
    <property type="entry name" value="SDR_c"/>
    <property type="match status" value="1"/>
</dbReference>
<dbReference type="PROSITE" id="PS00061">
    <property type="entry name" value="ADH_SHORT"/>
    <property type="match status" value="1"/>
</dbReference>
<evidence type="ECO:0000313" key="5">
    <source>
        <dbReference type="Proteomes" id="UP001165679"/>
    </source>
</evidence>
<evidence type="ECO:0000313" key="4">
    <source>
        <dbReference type="EMBL" id="MCW3475638.1"/>
    </source>
</evidence>
<reference evidence="4" key="1">
    <citation type="submission" date="2022-09" db="EMBL/GenBank/DDBJ databases">
        <title>Rhodovastum sp. nov. RN2-1 isolated from soil in Seongnam, South Korea.</title>
        <authorList>
            <person name="Le N.T."/>
        </authorList>
    </citation>
    <scope>NUCLEOTIDE SEQUENCE</scope>
    <source>
        <strain evidence="4">RN2-1</strain>
    </source>
</reference>
<comment type="similarity">
    <text evidence="1">Belongs to the short-chain dehydrogenases/reductases (SDR) family.</text>
</comment>
<organism evidence="4 5">
    <name type="scientific">Limobrevibacterium gyesilva</name>
    <dbReference type="NCBI Taxonomy" id="2991712"/>
    <lineage>
        <taxon>Bacteria</taxon>
        <taxon>Pseudomonadati</taxon>
        <taxon>Pseudomonadota</taxon>
        <taxon>Alphaproteobacteria</taxon>
        <taxon>Acetobacterales</taxon>
        <taxon>Acetobacteraceae</taxon>
        <taxon>Limobrevibacterium</taxon>
    </lineage>
</organism>
<dbReference type="FunFam" id="3.40.50.720:FF:000084">
    <property type="entry name" value="Short-chain dehydrogenase reductase"/>
    <property type="match status" value="1"/>
</dbReference>
<evidence type="ECO:0000256" key="2">
    <source>
        <dbReference type="ARBA" id="ARBA00023002"/>
    </source>
</evidence>
<dbReference type="InterPro" id="IPR002347">
    <property type="entry name" value="SDR_fam"/>
</dbReference>
<feature type="domain" description="Ketoreductase" evidence="3">
    <location>
        <begin position="17"/>
        <end position="192"/>
    </location>
</feature>
<dbReference type="PANTHER" id="PTHR42760">
    <property type="entry name" value="SHORT-CHAIN DEHYDROGENASES/REDUCTASES FAMILY MEMBER"/>
    <property type="match status" value="1"/>
</dbReference>
<gene>
    <name evidence="4" type="ORF">OL599_13720</name>
</gene>
<dbReference type="EMBL" id="JAPDNT010000010">
    <property type="protein sequence ID" value="MCW3475638.1"/>
    <property type="molecule type" value="Genomic_DNA"/>
</dbReference>
<keyword evidence="2" id="KW-0560">Oxidoreductase</keyword>
<dbReference type="Gene3D" id="3.40.50.720">
    <property type="entry name" value="NAD(P)-binding Rossmann-like Domain"/>
    <property type="match status" value="1"/>
</dbReference>
<dbReference type="NCBIfam" id="NF005559">
    <property type="entry name" value="PRK07231.1"/>
    <property type="match status" value="1"/>
</dbReference>
<comment type="caution">
    <text evidence="4">The sequence shown here is derived from an EMBL/GenBank/DDBJ whole genome shotgun (WGS) entry which is preliminary data.</text>
</comment>
<dbReference type="GO" id="GO:0016616">
    <property type="term" value="F:oxidoreductase activity, acting on the CH-OH group of donors, NAD or NADP as acceptor"/>
    <property type="evidence" value="ECO:0007669"/>
    <property type="project" value="UniProtKB-ARBA"/>
</dbReference>
<evidence type="ECO:0000259" key="3">
    <source>
        <dbReference type="SMART" id="SM00822"/>
    </source>
</evidence>
<evidence type="ECO:0000256" key="1">
    <source>
        <dbReference type="ARBA" id="ARBA00006484"/>
    </source>
</evidence>
<dbReference type="Proteomes" id="UP001165679">
    <property type="component" value="Unassembled WGS sequence"/>
</dbReference>
<dbReference type="PRINTS" id="PR00080">
    <property type="entry name" value="SDRFAMILY"/>
</dbReference>
<dbReference type="Pfam" id="PF13561">
    <property type="entry name" value="adh_short_C2"/>
    <property type="match status" value="1"/>
</dbReference>